<dbReference type="Pfam" id="PF08154">
    <property type="entry name" value="NLE"/>
    <property type="match status" value="1"/>
</dbReference>
<feature type="repeat" description="WD" evidence="7">
    <location>
        <begin position="219"/>
        <end position="251"/>
    </location>
</feature>
<dbReference type="OrthoDB" id="10251381at2759"/>
<dbReference type="PANTHER" id="PTHR19855:SF11">
    <property type="entry name" value="RIBOSOME BIOGENESIS PROTEIN WDR12"/>
    <property type="match status" value="1"/>
</dbReference>
<dbReference type="Gene3D" id="2.130.10.10">
    <property type="entry name" value="YVTN repeat-like/Quinoprotein amine dehydrogenase"/>
    <property type="match status" value="1"/>
</dbReference>
<dbReference type="AlphaFoldDB" id="A0A6A6HHV1"/>
<feature type="compositionally biased region" description="Low complexity" evidence="8">
    <location>
        <begin position="285"/>
        <end position="294"/>
    </location>
</feature>
<accession>A0A6A6HHV1</accession>
<dbReference type="PANTHER" id="PTHR19855">
    <property type="entry name" value="WD40 REPEAT PROTEIN 12, 37"/>
    <property type="match status" value="1"/>
</dbReference>
<feature type="compositionally biased region" description="Polar residues" evidence="8">
    <location>
        <begin position="1"/>
        <end position="20"/>
    </location>
</feature>
<proteinExistence type="inferred from homology"/>
<comment type="subcellular location">
    <subcellularLocation>
        <location evidence="6">Nucleus</location>
        <location evidence="6">Nucleolus</location>
    </subcellularLocation>
    <subcellularLocation>
        <location evidence="6">Nucleus</location>
        <location evidence="6">Nucleoplasm</location>
    </subcellularLocation>
</comment>
<evidence type="ECO:0000256" key="4">
    <source>
        <dbReference type="ARBA" id="ARBA00022737"/>
    </source>
</evidence>
<protein>
    <recommendedName>
        <fullName evidence="6">Ribosome biogenesis protein YTM1</fullName>
    </recommendedName>
</protein>
<dbReference type="EMBL" id="ML991779">
    <property type="protein sequence ID" value="KAF2237715.1"/>
    <property type="molecule type" value="Genomic_DNA"/>
</dbReference>
<evidence type="ECO:0000256" key="8">
    <source>
        <dbReference type="SAM" id="MobiDB-lite"/>
    </source>
</evidence>
<feature type="repeat" description="WD" evidence="7">
    <location>
        <begin position="302"/>
        <end position="344"/>
    </location>
</feature>
<dbReference type="InterPro" id="IPR020472">
    <property type="entry name" value="WD40_PAC1"/>
</dbReference>
<reference evidence="10" key="1">
    <citation type="journal article" date="2020" name="Stud. Mycol.">
        <title>101 Dothideomycetes genomes: a test case for predicting lifestyles and emergence of pathogens.</title>
        <authorList>
            <person name="Haridas S."/>
            <person name="Albert R."/>
            <person name="Binder M."/>
            <person name="Bloem J."/>
            <person name="Labutti K."/>
            <person name="Salamov A."/>
            <person name="Andreopoulos B."/>
            <person name="Baker S."/>
            <person name="Barry K."/>
            <person name="Bills G."/>
            <person name="Bluhm B."/>
            <person name="Cannon C."/>
            <person name="Castanera R."/>
            <person name="Culley D."/>
            <person name="Daum C."/>
            <person name="Ezra D."/>
            <person name="Gonzalez J."/>
            <person name="Henrissat B."/>
            <person name="Kuo A."/>
            <person name="Liang C."/>
            <person name="Lipzen A."/>
            <person name="Lutzoni F."/>
            <person name="Magnuson J."/>
            <person name="Mondo S."/>
            <person name="Nolan M."/>
            <person name="Ohm R."/>
            <person name="Pangilinan J."/>
            <person name="Park H.-J."/>
            <person name="Ramirez L."/>
            <person name="Alfaro M."/>
            <person name="Sun H."/>
            <person name="Tritt A."/>
            <person name="Yoshinaga Y."/>
            <person name="Zwiers L.-H."/>
            <person name="Turgeon B."/>
            <person name="Goodwin S."/>
            <person name="Spatafora J."/>
            <person name="Crous P."/>
            <person name="Grigoriev I."/>
        </authorList>
    </citation>
    <scope>NUCLEOTIDE SEQUENCE</scope>
    <source>
        <strain evidence="10">Tuck. ex Michener</strain>
    </source>
</reference>
<dbReference type="InterPro" id="IPR015943">
    <property type="entry name" value="WD40/YVTN_repeat-like_dom_sf"/>
</dbReference>
<dbReference type="GO" id="GO:0000463">
    <property type="term" value="P:maturation of LSU-rRNA from tricistronic rRNA transcript (SSU-rRNA, 5.8S rRNA, LSU-rRNA)"/>
    <property type="evidence" value="ECO:0007669"/>
    <property type="project" value="UniProtKB-UniRule"/>
</dbReference>
<keyword evidence="5 6" id="KW-0539">Nucleus</keyword>
<evidence type="ECO:0000313" key="11">
    <source>
        <dbReference type="Proteomes" id="UP000800092"/>
    </source>
</evidence>
<evidence type="ECO:0000256" key="6">
    <source>
        <dbReference type="HAMAP-Rule" id="MF_03029"/>
    </source>
</evidence>
<dbReference type="InterPro" id="IPR036322">
    <property type="entry name" value="WD40_repeat_dom_sf"/>
</dbReference>
<dbReference type="GO" id="GO:0043021">
    <property type="term" value="F:ribonucleoprotein complex binding"/>
    <property type="evidence" value="ECO:0007669"/>
    <property type="project" value="UniProtKB-UniRule"/>
</dbReference>
<dbReference type="Proteomes" id="UP000800092">
    <property type="component" value="Unassembled WGS sequence"/>
</dbReference>
<keyword evidence="4" id="KW-0677">Repeat</keyword>
<dbReference type="PROSITE" id="PS00678">
    <property type="entry name" value="WD_REPEATS_1"/>
    <property type="match status" value="1"/>
</dbReference>
<feature type="region of interest" description="Disordered" evidence="8">
    <location>
        <begin position="251"/>
        <end position="294"/>
    </location>
</feature>
<evidence type="ECO:0000256" key="3">
    <source>
        <dbReference type="ARBA" id="ARBA00022574"/>
    </source>
</evidence>
<dbReference type="InterPro" id="IPR028599">
    <property type="entry name" value="WDR12/Ytm1"/>
</dbReference>
<name>A0A6A6HHV1_VIRVR</name>
<dbReference type="PROSITE" id="PS50082">
    <property type="entry name" value="WD_REPEATS_2"/>
    <property type="match status" value="5"/>
</dbReference>
<dbReference type="HAMAP" id="MF_03029">
    <property type="entry name" value="WDR12"/>
    <property type="match status" value="1"/>
</dbReference>
<dbReference type="SUPFAM" id="SSF50978">
    <property type="entry name" value="WD40 repeat-like"/>
    <property type="match status" value="1"/>
</dbReference>
<dbReference type="GO" id="GO:0070545">
    <property type="term" value="C:PeBoW complex"/>
    <property type="evidence" value="ECO:0007669"/>
    <property type="project" value="TreeGrafter"/>
</dbReference>
<dbReference type="InterPro" id="IPR012972">
    <property type="entry name" value="NLE"/>
</dbReference>
<dbReference type="InterPro" id="IPR019775">
    <property type="entry name" value="WD40_repeat_CS"/>
</dbReference>
<dbReference type="PROSITE" id="PS50294">
    <property type="entry name" value="WD_REPEATS_REGION"/>
    <property type="match status" value="2"/>
</dbReference>
<dbReference type="Pfam" id="PF00400">
    <property type="entry name" value="WD40"/>
    <property type="match status" value="5"/>
</dbReference>
<keyword evidence="3 7" id="KW-0853">WD repeat</keyword>
<evidence type="ECO:0000259" key="9">
    <source>
        <dbReference type="Pfam" id="PF08154"/>
    </source>
</evidence>
<keyword evidence="2 6" id="KW-0698">rRNA processing</keyword>
<keyword evidence="1 6" id="KW-0690">Ribosome biogenesis</keyword>
<dbReference type="InterPro" id="IPR001680">
    <property type="entry name" value="WD40_rpt"/>
</dbReference>
<feature type="domain" description="NLE" evidence="9">
    <location>
        <begin position="15"/>
        <end position="79"/>
    </location>
</feature>
<gene>
    <name evidence="6" type="primary">YTM1</name>
    <name evidence="10" type="ORF">EV356DRAFT_441465</name>
</gene>
<evidence type="ECO:0000256" key="2">
    <source>
        <dbReference type="ARBA" id="ARBA00022552"/>
    </source>
</evidence>
<dbReference type="GO" id="GO:0000466">
    <property type="term" value="P:maturation of 5.8S rRNA from tricistronic rRNA transcript (SSU-rRNA, 5.8S rRNA, LSU-rRNA)"/>
    <property type="evidence" value="ECO:0007669"/>
    <property type="project" value="UniProtKB-UniRule"/>
</dbReference>
<dbReference type="GO" id="GO:0005654">
    <property type="term" value="C:nucleoplasm"/>
    <property type="evidence" value="ECO:0007669"/>
    <property type="project" value="UniProtKB-SubCell"/>
</dbReference>
<keyword evidence="11" id="KW-1185">Reference proteome</keyword>
<feature type="repeat" description="WD" evidence="7">
    <location>
        <begin position="141"/>
        <end position="163"/>
    </location>
</feature>
<feature type="region of interest" description="Disordered" evidence="8">
    <location>
        <begin position="1"/>
        <end position="22"/>
    </location>
</feature>
<dbReference type="PRINTS" id="PR00320">
    <property type="entry name" value="GPROTEINBRPT"/>
</dbReference>
<dbReference type="SMART" id="SM00320">
    <property type="entry name" value="WD40"/>
    <property type="match status" value="5"/>
</dbReference>
<feature type="compositionally biased region" description="Low complexity" evidence="8">
    <location>
        <begin position="262"/>
        <end position="274"/>
    </location>
</feature>
<dbReference type="GO" id="GO:0030687">
    <property type="term" value="C:preribosome, large subunit precursor"/>
    <property type="evidence" value="ECO:0007669"/>
    <property type="project" value="UniProtKB-UniRule"/>
</dbReference>
<evidence type="ECO:0000256" key="5">
    <source>
        <dbReference type="ARBA" id="ARBA00023242"/>
    </source>
</evidence>
<organism evidence="10 11">
    <name type="scientific">Viridothelium virens</name>
    <name type="common">Speckled blister lichen</name>
    <name type="synonym">Trypethelium virens</name>
    <dbReference type="NCBI Taxonomy" id="1048519"/>
    <lineage>
        <taxon>Eukaryota</taxon>
        <taxon>Fungi</taxon>
        <taxon>Dikarya</taxon>
        <taxon>Ascomycota</taxon>
        <taxon>Pezizomycotina</taxon>
        <taxon>Dothideomycetes</taxon>
        <taxon>Dothideomycetes incertae sedis</taxon>
        <taxon>Trypetheliales</taxon>
        <taxon>Trypetheliaceae</taxon>
        <taxon>Viridothelium</taxon>
    </lineage>
</organism>
<sequence>MTDSTETTNQPSTQVSIQLSTRHKDVELPQDPGIIRIPTAFRRIALSKLVNSLLETKKPIPFEFLINGQFLRTTLDDFLTANGISAEEQLTVEYVRAITPPSQTSTLQHDDWVSSVDVLSATSQASKWAGGEGIHTGHERILTGSYDNFLRIWNMSRETIAISPSPSSGGHTDNINAAKFLSPTRLITSSLDRTIRIWKYTEDSSNPSSKASITPSLELYGHRSSVDSLALHAPTQRILSASQDTTIGLWSTSKRDAPPAPSSLLPSASLSLSSKRQKTNSAGNAPPASSSYAPQRGPLALLTAHTANASAVIFAPHDPALAHSTSWDHTLRTWDLPTARALSSTPLPASLLSLCALPGVGLLAAGSTARAISLVDSRAGGGSGSGSANLVAMTLRGHAGPVACLAAGPEEGAGGPWALVSGGFDGTCRVWDVRSVRAGRGSVEGGIGAVGEESVFVVGRESEKGTGRVPPADRTKVFGVCWDRDVGILSAGNDNRVQVDCVG</sequence>
<evidence type="ECO:0000313" key="10">
    <source>
        <dbReference type="EMBL" id="KAF2237715.1"/>
    </source>
</evidence>
<comment type="function">
    <text evidence="6">Component of the NOP7 complex, which is required for maturation of the 25S and 5.8S ribosomal RNAs and formation of the 60S ribosome.</text>
</comment>
<comment type="similarity">
    <text evidence="6">Belongs to the WD repeat WDR12/YTM1 family.</text>
</comment>
<feature type="repeat" description="WD" evidence="7">
    <location>
        <begin position="395"/>
        <end position="435"/>
    </location>
</feature>
<evidence type="ECO:0000256" key="1">
    <source>
        <dbReference type="ARBA" id="ARBA00022517"/>
    </source>
</evidence>
<feature type="repeat" description="WD" evidence="7">
    <location>
        <begin position="168"/>
        <end position="208"/>
    </location>
</feature>
<comment type="subunit">
    <text evidence="6">Component of the NOP7 complex, composed of ERB1, NOP7 and YTM1. Within the NOP7 complex ERB1 appears to interact directly with NOP7 and YTM1. The NOP7 complex also associates with the 66S pre-ribosome.</text>
</comment>
<evidence type="ECO:0000256" key="7">
    <source>
        <dbReference type="PROSITE-ProRule" id="PRU00221"/>
    </source>
</evidence>